<proteinExistence type="inferred from homology"/>
<evidence type="ECO:0000256" key="2">
    <source>
        <dbReference type="ARBA" id="ARBA00022448"/>
    </source>
</evidence>
<keyword evidence="4 6" id="KW-0067">ATP-binding</keyword>
<evidence type="ECO:0000259" key="5">
    <source>
        <dbReference type="PROSITE" id="PS50893"/>
    </source>
</evidence>
<accession>A0ABT5WNB0</accession>
<dbReference type="Proteomes" id="UP001216253">
    <property type="component" value="Unassembled WGS sequence"/>
</dbReference>
<name>A0ABT5WNB0_9SPHN</name>
<gene>
    <name evidence="6" type="ORF">PYV00_07280</name>
</gene>
<dbReference type="Pfam" id="PF00005">
    <property type="entry name" value="ABC_tran"/>
    <property type="match status" value="1"/>
</dbReference>
<keyword evidence="2" id="KW-0813">Transport</keyword>
<dbReference type="InterPro" id="IPR017871">
    <property type="entry name" value="ABC_transporter-like_CS"/>
</dbReference>
<dbReference type="SMART" id="SM00382">
    <property type="entry name" value="AAA"/>
    <property type="match status" value="1"/>
</dbReference>
<protein>
    <submittedName>
        <fullName evidence="6">ABC transporter ATP-binding protein</fullName>
    </submittedName>
</protein>
<dbReference type="Gene3D" id="3.40.50.300">
    <property type="entry name" value="P-loop containing nucleotide triphosphate hydrolases"/>
    <property type="match status" value="1"/>
</dbReference>
<keyword evidence="3" id="KW-0547">Nucleotide-binding</keyword>
<dbReference type="PROSITE" id="PS00211">
    <property type="entry name" value="ABC_TRANSPORTER_1"/>
    <property type="match status" value="1"/>
</dbReference>
<dbReference type="PANTHER" id="PTHR42788">
    <property type="entry name" value="TAURINE IMPORT ATP-BINDING PROTEIN-RELATED"/>
    <property type="match status" value="1"/>
</dbReference>
<dbReference type="SUPFAM" id="SSF52540">
    <property type="entry name" value="P-loop containing nucleoside triphosphate hydrolases"/>
    <property type="match status" value="1"/>
</dbReference>
<dbReference type="CDD" id="cd03293">
    <property type="entry name" value="ABC_NrtD_SsuB_transporters"/>
    <property type="match status" value="1"/>
</dbReference>
<comment type="similarity">
    <text evidence="1">Belongs to the ABC transporter superfamily.</text>
</comment>
<dbReference type="PANTHER" id="PTHR42788:SF13">
    <property type="entry name" value="ALIPHATIC SULFONATES IMPORT ATP-BINDING PROTEIN SSUB"/>
    <property type="match status" value="1"/>
</dbReference>
<dbReference type="InterPro" id="IPR027417">
    <property type="entry name" value="P-loop_NTPase"/>
</dbReference>
<keyword evidence="7" id="KW-1185">Reference proteome</keyword>
<evidence type="ECO:0000256" key="3">
    <source>
        <dbReference type="ARBA" id="ARBA00022741"/>
    </source>
</evidence>
<evidence type="ECO:0000256" key="1">
    <source>
        <dbReference type="ARBA" id="ARBA00005417"/>
    </source>
</evidence>
<evidence type="ECO:0000256" key="4">
    <source>
        <dbReference type="ARBA" id="ARBA00022840"/>
    </source>
</evidence>
<dbReference type="GO" id="GO:0005524">
    <property type="term" value="F:ATP binding"/>
    <property type="evidence" value="ECO:0007669"/>
    <property type="project" value="UniProtKB-KW"/>
</dbReference>
<feature type="domain" description="ABC transporter" evidence="5">
    <location>
        <begin position="11"/>
        <end position="242"/>
    </location>
</feature>
<dbReference type="EMBL" id="JARESE010000019">
    <property type="protein sequence ID" value="MDE8651519.1"/>
    <property type="molecule type" value="Genomic_DNA"/>
</dbReference>
<dbReference type="InterPro" id="IPR003593">
    <property type="entry name" value="AAA+_ATPase"/>
</dbReference>
<evidence type="ECO:0000313" key="6">
    <source>
        <dbReference type="EMBL" id="MDE8651519.1"/>
    </source>
</evidence>
<reference evidence="6 7" key="1">
    <citation type="submission" date="2023-03" db="EMBL/GenBank/DDBJ databases">
        <title>NovoSphingobium album sp. nov. isolated from polycyclic aromatic hydrocarbons- and heavy-metal polluted soil.</title>
        <authorList>
            <person name="Liu Z."/>
            <person name="Wang K."/>
        </authorList>
    </citation>
    <scope>NUCLEOTIDE SEQUENCE [LARGE SCALE GENOMIC DNA]</scope>
    <source>
        <strain evidence="6 7">H3SJ31-1</strain>
    </source>
</reference>
<organism evidence="6 7">
    <name type="scientific">Novosphingobium album</name>
    <name type="common">ex Liu et al. 2023</name>
    <dbReference type="NCBI Taxonomy" id="3031130"/>
    <lineage>
        <taxon>Bacteria</taxon>
        <taxon>Pseudomonadati</taxon>
        <taxon>Pseudomonadota</taxon>
        <taxon>Alphaproteobacteria</taxon>
        <taxon>Sphingomonadales</taxon>
        <taxon>Sphingomonadaceae</taxon>
        <taxon>Novosphingobium</taxon>
    </lineage>
</organism>
<comment type="caution">
    <text evidence="6">The sequence shown here is derived from an EMBL/GenBank/DDBJ whole genome shotgun (WGS) entry which is preliminary data.</text>
</comment>
<dbReference type="InterPro" id="IPR050166">
    <property type="entry name" value="ABC_transporter_ATP-bind"/>
</dbReference>
<dbReference type="PROSITE" id="PS50893">
    <property type="entry name" value="ABC_TRANSPORTER_2"/>
    <property type="match status" value="1"/>
</dbReference>
<dbReference type="InterPro" id="IPR003439">
    <property type="entry name" value="ABC_transporter-like_ATP-bd"/>
</dbReference>
<sequence length="262" mass="29010">MPAQATARPSVIIDDVSQVYPTRNGDYLALDRVSLTIAQGEFVSLLGPSGCGKSTLLKAVSGLTRHTSGRIEIGGHPVVKPQTDIGIVFQEPFLLEWRSVLRNVMLQAEFRKLDKAVYTEKARDLLERVGLGGFLDSLPHELSGGMRQRAAICRAMLHDPSLLLMDEPFGALDAMTRDNLNLLLQDIWLRSPKTVLFVTHGVTEAILLSDRVVVMSPRPGRIAEVITIDLPRPRTLKLRATPEFGRYAHQIHEVFRSLGVDS</sequence>
<evidence type="ECO:0000313" key="7">
    <source>
        <dbReference type="Proteomes" id="UP001216253"/>
    </source>
</evidence>